<sequence>MVNYSAAIAFVFCLIAANVIAQDRYAIHYKYKADTTYSLDQPEKLLSQKSLNRRSRDQISLDSTDFPVSEKYIESIRPYVNNFIYHSKWLNASIVQASSEEIKDIASFDFVSEIVLVAKGGPSQLENSTKGYQLKRKKKRSKKAKGSANFTFQNSLIGISDMHDAGYTGDGVVVAIFDAGFLNADKIPAFDHLFKGTGILATRDFVLPGSGSVYRSDTHGTGTLSLMAAYDPEQLIAGAYGADYILCITEDVDSEYRIEEYNWVRAAEFADSLGVDIINSSLGYNFFDDSEMNYSKEDLDGQTAVITKGANMAAEKGIIVVSSAGNEGNISWKTITVPADANGIIAVGAVNSDYKKAGFSSVGPSTDDRIKPELVAYGTSVTLWRQEQGTSNSSGTSFSAPQIAALAAGLREANPEWTSKELRDQLIFSGSQYNEPDNELGYGIPDFTRAMFGIIDKEKDPEKVNIARIYPNPLIENQLLIEFGDSTNCTLSLYSSDGKVVGVHDLERIGNNYPYSISMELLNPGIYLVELQDNSSATKVKLWKK</sequence>
<dbReference type="PANTHER" id="PTHR43806">
    <property type="entry name" value="PEPTIDASE S8"/>
    <property type="match status" value="1"/>
</dbReference>
<feature type="active site" description="Charge relay system" evidence="5">
    <location>
        <position position="178"/>
    </location>
</feature>
<keyword evidence="2 5" id="KW-0645">Protease</keyword>
<dbReference type="GO" id="GO:0004252">
    <property type="term" value="F:serine-type endopeptidase activity"/>
    <property type="evidence" value="ECO:0007669"/>
    <property type="project" value="UniProtKB-UniRule"/>
</dbReference>
<keyword evidence="4 5" id="KW-0720">Serine protease</keyword>
<dbReference type="SUPFAM" id="SSF52743">
    <property type="entry name" value="Subtilisin-like"/>
    <property type="match status" value="1"/>
</dbReference>
<keyword evidence="10" id="KW-1185">Reference proteome</keyword>
<keyword evidence="3 5" id="KW-0378">Hydrolase</keyword>
<dbReference type="Proteomes" id="UP000036520">
    <property type="component" value="Chromosome"/>
</dbReference>
<evidence type="ECO:0000256" key="4">
    <source>
        <dbReference type="ARBA" id="ARBA00022825"/>
    </source>
</evidence>
<feature type="active site" description="Charge relay system" evidence="5">
    <location>
        <position position="397"/>
    </location>
</feature>
<feature type="signal peptide" evidence="6">
    <location>
        <begin position="1"/>
        <end position="21"/>
    </location>
</feature>
<dbReference type="Pfam" id="PF00082">
    <property type="entry name" value="Peptidase_S8"/>
    <property type="match status" value="1"/>
</dbReference>
<evidence type="ECO:0000256" key="2">
    <source>
        <dbReference type="ARBA" id="ARBA00022670"/>
    </source>
</evidence>
<dbReference type="AlphaFoldDB" id="A0A0H4PGC6"/>
<feature type="domain" description="Secretion system C-terminal sorting" evidence="8">
    <location>
        <begin position="469"/>
        <end position="541"/>
    </location>
</feature>
<feature type="chain" id="PRO_5005208700" evidence="6">
    <location>
        <begin position="22"/>
        <end position="545"/>
    </location>
</feature>
<dbReference type="CDD" id="cd07493">
    <property type="entry name" value="Peptidases_S8_9"/>
    <property type="match status" value="1"/>
</dbReference>
<dbReference type="Gene3D" id="3.40.50.200">
    <property type="entry name" value="Peptidase S8/S53 domain"/>
    <property type="match status" value="1"/>
</dbReference>
<dbReference type="InterPro" id="IPR036852">
    <property type="entry name" value="Peptidase_S8/S53_dom_sf"/>
</dbReference>
<proteinExistence type="inferred from homology"/>
<name>A0A0H4PGC6_9BACT</name>
<feature type="active site" description="Charge relay system" evidence="5">
    <location>
        <position position="219"/>
    </location>
</feature>
<protein>
    <submittedName>
        <fullName evidence="9">Peptidase S8 and S53 subtilisin kexin sedolisin</fullName>
    </submittedName>
</protein>
<evidence type="ECO:0000256" key="5">
    <source>
        <dbReference type="PROSITE-ProRule" id="PRU01240"/>
    </source>
</evidence>
<comment type="similarity">
    <text evidence="1 5">Belongs to the peptidase S8 family.</text>
</comment>
<evidence type="ECO:0000313" key="10">
    <source>
        <dbReference type="Proteomes" id="UP000036520"/>
    </source>
</evidence>
<dbReference type="PROSITE" id="PS51892">
    <property type="entry name" value="SUBTILASE"/>
    <property type="match status" value="1"/>
</dbReference>
<evidence type="ECO:0000259" key="8">
    <source>
        <dbReference type="Pfam" id="PF18962"/>
    </source>
</evidence>
<evidence type="ECO:0000259" key="7">
    <source>
        <dbReference type="Pfam" id="PF00082"/>
    </source>
</evidence>
<dbReference type="RefSeq" id="WP_048643657.1">
    <property type="nucleotide sequence ID" value="NZ_CP012040.1"/>
</dbReference>
<evidence type="ECO:0000256" key="1">
    <source>
        <dbReference type="ARBA" id="ARBA00011073"/>
    </source>
</evidence>
<dbReference type="PANTHER" id="PTHR43806:SF67">
    <property type="entry name" value="EGF-LIKE DOMAIN-CONTAINING PROTEIN"/>
    <property type="match status" value="1"/>
</dbReference>
<evidence type="ECO:0000313" key="9">
    <source>
        <dbReference type="EMBL" id="AKP53561.1"/>
    </source>
</evidence>
<dbReference type="PRINTS" id="PR00723">
    <property type="entry name" value="SUBTILISIN"/>
</dbReference>
<organism evidence="9 10">
    <name type="scientific">Cyclobacterium amurskyense</name>
    <dbReference type="NCBI Taxonomy" id="320787"/>
    <lineage>
        <taxon>Bacteria</taxon>
        <taxon>Pseudomonadati</taxon>
        <taxon>Bacteroidota</taxon>
        <taxon>Cytophagia</taxon>
        <taxon>Cytophagales</taxon>
        <taxon>Cyclobacteriaceae</taxon>
        <taxon>Cyclobacterium</taxon>
    </lineage>
</organism>
<dbReference type="KEGG" id="camu:CA2015_4212"/>
<dbReference type="Pfam" id="PF18962">
    <property type="entry name" value="Por_Secre_tail"/>
    <property type="match status" value="1"/>
</dbReference>
<dbReference type="InterPro" id="IPR026444">
    <property type="entry name" value="Secre_tail"/>
</dbReference>
<dbReference type="InterPro" id="IPR050131">
    <property type="entry name" value="Peptidase_S8_subtilisin-like"/>
</dbReference>
<dbReference type="EMBL" id="CP012040">
    <property type="protein sequence ID" value="AKP53561.1"/>
    <property type="molecule type" value="Genomic_DNA"/>
</dbReference>
<gene>
    <name evidence="9" type="ORF">CA2015_4212</name>
</gene>
<dbReference type="InterPro" id="IPR023828">
    <property type="entry name" value="Peptidase_S8_Ser-AS"/>
</dbReference>
<dbReference type="InterPro" id="IPR015500">
    <property type="entry name" value="Peptidase_S8_subtilisin-rel"/>
</dbReference>
<reference evidence="9 10" key="1">
    <citation type="submission" date="2015-07" db="EMBL/GenBank/DDBJ databases">
        <authorList>
            <person name="Kim K.M."/>
        </authorList>
    </citation>
    <scope>NUCLEOTIDE SEQUENCE [LARGE SCALE GENOMIC DNA]</scope>
    <source>
        <strain evidence="9 10">KCTC 12363</strain>
    </source>
</reference>
<evidence type="ECO:0000256" key="3">
    <source>
        <dbReference type="ARBA" id="ARBA00022801"/>
    </source>
</evidence>
<dbReference type="NCBIfam" id="TIGR04183">
    <property type="entry name" value="Por_Secre_tail"/>
    <property type="match status" value="1"/>
</dbReference>
<dbReference type="PIRSF" id="PIRSF037903">
    <property type="entry name" value="Subtilisin_rel_GFO_2223"/>
    <property type="match status" value="1"/>
</dbReference>
<dbReference type="InterPro" id="IPR000209">
    <property type="entry name" value="Peptidase_S8/S53_dom"/>
</dbReference>
<evidence type="ECO:0000256" key="6">
    <source>
        <dbReference type="SAM" id="SignalP"/>
    </source>
</evidence>
<dbReference type="OrthoDB" id="9792152at2"/>
<feature type="domain" description="Peptidase S8/S53" evidence="7">
    <location>
        <begin position="169"/>
        <end position="443"/>
    </location>
</feature>
<dbReference type="InterPro" id="IPR017317">
    <property type="entry name" value="Pept_S8_subtilisin_bacteroid-2"/>
</dbReference>
<dbReference type="STRING" id="320787.CA2015_4212"/>
<dbReference type="GO" id="GO:0006508">
    <property type="term" value="P:proteolysis"/>
    <property type="evidence" value="ECO:0007669"/>
    <property type="project" value="UniProtKB-KW"/>
</dbReference>
<accession>A0A0H4PGC6</accession>
<dbReference type="PROSITE" id="PS00138">
    <property type="entry name" value="SUBTILASE_SER"/>
    <property type="match status" value="1"/>
</dbReference>
<keyword evidence="6" id="KW-0732">Signal</keyword>